<feature type="signal peptide" evidence="2">
    <location>
        <begin position="1"/>
        <end position="23"/>
    </location>
</feature>
<feature type="domain" description="Ribophorin II N-terminal" evidence="3">
    <location>
        <begin position="110"/>
        <end position="327"/>
    </location>
</feature>
<evidence type="ECO:0000259" key="3">
    <source>
        <dbReference type="Pfam" id="PF05817"/>
    </source>
</evidence>
<accession>A0A183HD06</accession>
<dbReference type="InterPro" id="IPR055373">
    <property type="entry name" value="Ribophorin_II_N"/>
</dbReference>
<keyword evidence="2" id="KW-0256">Endoplasmic reticulum</keyword>
<evidence type="ECO:0000313" key="4">
    <source>
        <dbReference type="EMBL" id="VDO42913.1"/>
    </source>
</evidence>
<dbReference type="STRING" id="387005.A0A183HD06"/>
<evidence type="ECO:0000313" key="5">
    <source>
        <dbReference type="Proteomes" id="UP000267606"/>
    </source>
</evidence>
<dbReference type="AlphaFoldDB" id="A0A183HD06"/>
<dbReference type="GO" id="GO:0008250">
    <property type="term" value="C:oligosaccharyltransferase complex"/>
    <property type="evidence" value="ECO:0007669"/>
    <property type="project" value="UniProtKB-UniRule"/>
</dbReference>
<keyword evidence="5" id="KW-1185">Reference proteome</keyword>
<evidence type="ECO:0000313" key="6">
    <source>
        <dbReference type="WBParaSite" id="OFLC_0000536701-mRNA-1"/>
    </source>
</evidence>
<dbReference type="PANTHER" id="PTHR12640:SF0">
    <property type="entry name" value="DOLICHYL-DIPHOSPHOOLIGOSACCHARIDE--PROTEIN GLYCOSYLTRANSFERASE SUBUNIT 2"/>
    <property type="match status" value="1"/>
</dbReference>
<dbReference type="EMBL" id="UZAJ01004575">
    <property type="protein sequence ID" value="VDO42913.1"/>
    <property type="molecule type" value="Genomic_DNA"/>
</dbReference>
<dbReference type="UniPathway" id="UPA00378"/>
<comment type="function">
    <text evidence="2">Subunit of the oligosaccharyl transferase (OST) complex that catalyzes the initial transfer of a defined glycan (Glc(3)Man(9)GlcNAc(2) in eukaryotes) from the lipid carrier dolichol-pyrophosphate to an asparagine residue within an Asn-X-Ser/Thr consensus motif in nascent polypeptide chains, the first step in protein N-glycosylation. N-glycosylation occurs cotranslationally and the complex associates with the Sec61 complex at the channel-forming translocon complex that mediates protein translocation across the endoplasmic reticulum (ER). All subunits are required for a maximal enzyme activity.</text>
</comment>
<evidence type="ECO:0000256" key="1">
    <source>
        <dbReference type="ARBA" id="ARBA00046750"/>
    </source>
</evidence>
<feature type="chain" id="PRO_5044514014" description="Dolichyl-diphosphooligosaccharide--protein glycosyltransferase subunit 2" evidence="2">
    <location>
        <begin position="24"/>
        <end position="362"/>
    </location>
</feature>
<evidence type="ECO:0000256" key="2">
    <source>
        <dbReference type="RuleBase" id="RU366029"/>
    </source>
</evidence>
<comment type="pathway">
    <text evidence="2">Protein modification; protein glycosylation.</text>
</comment>
<name>A0A183HD06_9BILA</name>
<dbReference type="Proteomes" id="UP000267606">
    <property type="component" value="Unassembled WGS sequence"/>
</dbReference>
<comment type="similarity">
    <text evidence="2">Belongs to the SWP1 family.</text>
</comment>
<dbReference type="Pfam" id="PF05817">
    <property type="entry name" value="Ribophorin_II"/>
    <property type="match status" value="1"/>
</dbReference>
<dbReference type="InterPro" id="IPR008814">
    <property type="entry name" value="Swp1"/>
</dbReference>
<dbReference type="PANTHER" id="PTHR12640">
    <property type="entry name" value="RIBOPHORIN II"/>
    <property type="match status" value="1"/>
</dbReference>
<gene>
    <name evidence="4" type="ORF">OFLC_LOCUS5368</name>
</gene>
<dbReference type="WBParaSite" id="OFLC_0000536701-mRNA-1">
    <property type="protein sequence ID" value="OFLC_0000536701-mRNA-1"/>
    <property type="gene ID" value="OFLC_0000536701"/>
</dbReference>
<comment type="subcellular location">
    <subcellularLocation>
        <location evidence="2">Endoplasmic reticulum membrane</location>
        <topology evidence="2">Multi-pass membrane protein</topology>
    </subcellularLocation>
</comment>
<keyword evidence="2" id="KW-0732">Signal</keyword>
<reference evidence="4 5" key="2">
    <citation type="submission" date="2018-11" db="EMBL/GenBank/DDBJ databases">
        <authorList>
            <consortium name="Pathogen Informatics"/>
        </authorList>
    </citation>
    <scope>NUCLEOTIDE SEQUENCE [LARGE SCALE GENOMIC DNA]</scope>
</reference>
<reference evidence="6" key="1">
    <citation type="submission" date="2016-06" db="UniProtKB">
        <authorList>
            <consortium name="WormBaseParasite"/>
        </authorList>
    </citation>
    <scope>IDENTIFICATION</scope>
</reference>
<proteinExistence type="inferred from homology"/>
<comment type="subunit">
    <text evidence="1">Component of the oligosaccharyltransferase (OST) complex. OST exists in two different complex forms which contain common core subunits RPN1, RPN2, OST48, OST4, DAD1 and TMEM258, either STT3A or STT3B as catalytic subunits, and form-specific accessory subunits. STT3A complex assembly occurs through the formation of 3 subcomplexes. Subcomplex 1 contains RPN1 and TMEM258, subcomplex 2 contains the STT3A-specific subunits STT3A, DC2/OSTC, and KCP2 as well as the core subunit OST4, and subcomplex 3 contains RPN2, DAD1, and OST48. The STT3A complex can form stable complexes with the Sec61 complex or with both the Sec61 and TRAP complexes. Interacts with DDI2. Interacts with TMEM35A/NACHO.</text>
</comment>
<organism evidence="6">
    <name type="scientific">Onchocerca flexuosa</name>
    <dbReference type="NCBI Taxonomy" id="387005"/>
    <lineage>
        <taxon>Eukaryota</taxon>
        <taxon>Metazoa</taxon>
        <taxon>Ecdysozoa</taxon>
        <taxon>Nematoda</taxon>
        <taxon>Chromadorea</taxon>
        <taxon>Rhabditida</taxon>
        <taxon>Spirurina</taxon>
        <taxon>Spiruromorpha</taxon>
        <taxon>Filarioidea</taxon>
        <taxon>Onchocercidae</taxon>
        <taxon>Onchocerca</taxon>
    </lineage>
</organism>
<protein>
    <recommendedName>
        <fullName evidence="2">Dolichyl-diphosphooligosaccharide--protein glycosyltransferase subunit 2</fullName>
    </recommendedName>
    <alternativeName>
        <fullName evidence="2">Ribophorin-2</fullName>
    </alternativeName>
</protein>
<sequence length="362" mass="39770">MGRGRMWYAILSSLSLFLFVVDCATPFLNTYLDERSQNKEEDFMKSVEQHLVIMPANLFVHHKLSSCLNLLNHKLGRIQRMADIMTLSVMISTGDNLHIDLTVMYPCNNDELSSIHHGAAGLKLEGISIEASKNKALCDMVQKVNSAELVQLYHAVSAAAALKECTFSIPNAKETVEAVLKQDAPTSHNIYLALAVAEKLKLKVNYNGFAEALTTALTKDDGASSLAYGLNAAALLDNINAAKFLVRAEDLVGQADEVDGKYLHLEGGLSITAFGVYGIYSLADKLNKSPSVKSDEAVKLANYLLSRKTVQLDRGAYLLLLTLKKLANNHFQIPVVFSLASSSSLLDTDKVNLFRNEFLLLW</sequence>
<dbReference type="GO" id="GO:0006487">
    <property type="term" value="P:protein N-linked glycosylation"/>
    <property type="evidence" value="ECO:0007669"/>
    <property type="project" value="UniProtKB-UniRule"/>
</dbReference>